<dbReference type="Pfam" id="PF16259">
    <property type="entry name" value="DUF4913"/>
    <property type="match status" value="1"/>
</dbReference>
<feature type="non-terminal residue" evidence="2">
    <location>
        <position position="1"/>
    </location>
</feature>
<comment type="caution">
    <text evidence="2">The sequence shown here is derived from an EMBL/GenBank/DDBJ whole genome shotgun (WGS) entry which is preliminary data.</text>
</comment>
<accession>A0A6G3WLU9</accession>
<dbReference type="AlphaFoldDB" id="A0A6G3WLU9"/>
<name>A0A6G3WLU9_9ACTN</name>
<dbReference type="InterPro" id="IPR032584">
    <property type="entry name" value="DUF4913"/>
</dbReference>
<feature type="region of interest" description="Disordered" evidence="1">
    <location>
        <begin position="28"/>
        <end position="50"/>
    </location>
</feature>
<reference evidence="2" key="1">
    <citation type="submission" date="2020-01" db="EMBL/GenBank/DDBJ databases">
        <title>Insect and environment-associated Actinomycetes.</title>
        <authorList>
            <person name="Currrie C."/>
            <person name="Chevrette M."/>
            <person name="Carlson C."/>
            <person name="Stubbendieck R."/>
            <person name="Wendt-Pienkowski E."/>
        </authorList>
    </citation>
    <scope>NUCLEOTIDE SEQUENCE</scope>
    <source>
        <strain evidence="2">SID7499</strain>
    </source>
</reference>
<evidence type="ECO:0000313" key="2">
    <source>
        <dbReference type="EMBL" id="NEE06434.1"/>
    </source>
</evidence>
<organism evidence="2">
    <name type="scientific">Streptomyces sp. SID7499</name>
    <dbReference type="NCBI Taxonomy" id="2706086"/>
    <lineage>
        <taxon>Bacteria</taxon>
        <taxon>Bacillati</taxon>
        <taxon>Actinomycetota</taxon>
        <taxon>Actinomycetes</taxon>
        <taxon>Kitasatosporales</taxon>
        <taxon>Streptomycetaceae</taxon>
        <taxon>Streptomyces</taxon>
    </lineage>
</organism>
<gene>
    <name evidence="2" type="ORF">G3M58_08275</name>
</gene>
<dbReference type="EMBL" id="JAAGMN010000869">
    <property type="protein sequence ID" value="NEE06434.1"/>
    <property type="molecule type" value="Genomic_DNA"/>
</dbReference>
<proteinExistence type="predicted"/>
<evidence type="ECO:0000256" key="1">
    <source>
        <dbReference type="SAM" id="MobiDB-lite"/>
    </source>
</evidence>
<sequence length="50" mass="5311">PAAGLTGPAIWHRDYLTHVMAALRNPSGPFAGCKPGAHRPKDVPVTDAYE</sequence>
<protein>
    <submittedName>
        <fullName evidence="2">DUF4913 domain-containing protein</fullName>
    </submittedName>
</protein>